<dbReference type="SMART" id="SM00052">
    <property type="entry name" value="EAL"/>
    <property type="match status" value="1"/>
</dbReference>
<dbReference type="InterPro" id="IPR052155">
    <property type="entry name" value="Biofilm_reg_signaling"/>
</dbReference>
<evidence type="ECO:0000313" key="3">
    <source>
        <dbReference type="EMBL" id="KMO31249.1"/>
    </source>
</evidence>
<dbReference type="RefSeq" id="WP_048447222.1">
    <property type="nucleotide sequence ID" value="NZ_LABY01000203.1"/>
</dbReference>
<feature type="domain" description="GGDEF" evidence="2">
    <location>
        <begin position="293"/>
        <end position="427"/>
    </location>
</feature>
<dbReference type="Proteomes" id="UP000035955">
    <property type="component" value="Unassembled WGS sequence"/>
</dbReference>
<sequence>MTKCPFSGVTLSPGAARPGPVSFAQICDVMPIGAMTCDLTTFTIDYANPYSIELLHSIRETIGIDPDQIIGTSIDVFHKNPSYQRELLSEPGNLPHKARIRFGDEWLDLRIHPLPEPDGQVRRALLVWSIATAEVLKEQEEYRLLRMIDDMPVAVMTVDPATYCITYANETSKRTLGQIDEHLPLKAADLLGASIDVFHKNPAHQRRLLADPANLPHNARIKVGPEVLDLQASAVRGTDGAYLGPMLTWSLVTQQVAAEARIQQLAHYDTLTGLANRTTFREHLGAALARGRAGLGLLFIDLDGFKIVNDSHGHLVGDALLRHVADRLRVACARPGMMVSRLGGDEFAVLTPEIAPADLAAFAQGLIDTLVAPYQVETERCLEVGASIGIAVAPEHGDAPEALLSRADMALYSAKAAGKRTFRLFCTEMEVRLHERVRLEAKLRAALADMDGLFLYYQPITDVRTRAVTAREALIRWHHPGRGWISPAEFIPIAEESGLIRDLGAWVLRRACEDAASWEDGARVAVNVSPRQLGTGTLASAVLDALFASGLSPDRLEIEVTESALLGDEKAGLADLRRIRDMGVRVALDDFGTGFSSLAHLRAFPFDKIKIDGSFVRDAVQRPDCAAIVGVVADLGRRLGVTTVAEGVETQAHLDLVIAEGCSEVQGYLLGRPAPRAADLPRIADLTAPFPTRKTA</sequence>
<dbReference type="PANTHER" id="PTHR44757">
    <property type="entry name" value="DIGUANYLATE CYCLASE DGCP"/>
    <property type="match status" value="1"/>
</dbReference>
<evidence type="ECO:0000313" key="4">
    <source>
        <dbReference type="Proteomes" id="UP000035955"/>
    </source>
</evidence>
<dbReference type="AlphaFoldDB" id="A0A0J6SC69"/>
<dbReference type="InterPro" id="IPR000014">
    <property type="entry name" value="PAS"/>
</dbReference>
<dbReference type="InterPro" id="IPR001633">
    <property type="entry name" value="EAL_dom"/>
</dbReference>
<dbReference type="InterPro" id="IPR043128">
    <property type="entry name" value="Rev_trsase/Diguanyl_cyclase"/>
</dbReference>
<dbReference type="Gene3D" id="3.20.20.450">
    <property type="entry name" value="EAL domain"/>
    <property type="match status" value="1"/>
</dbReference>
<reference evidence="3 4" key="1">
    <citation type="submission" date="2015-03" db="EMBL/GenBank/DDBJ databases">
        <title>Genome sequencing of Methylobacterium variabile DSM 16961.</title>
        <authorList>
            <person name="Chaudhry V."/>
            <person name="Patil P.B."/>
        </authorList>
    </citation>
    <scope>NUCLEOTIDE SEQUENCE [LARGE SCALE GENOMIC DNA]</scope>
    <source>
        <strain evidence="3 4">DSM 16961</strain>
    </source>
</reference>
<name>A0A0J6SC69_9HYPH</name>
<dbReference type="Pfam" id="PF13188">
    <property type="entry name" value="PAS_8"/>
    <property type="match status" value="1"/>
</dbReference>
<dbReference type="PROSITE" id="PS50887">
    <property type="entry name" value="GGDEF"/>
    <property type="match status" value="1"/>
</dbReference>
<dbReference type="Pfam" id="PF00563">
    <property type="entry name" value="EAL"/>
    <property type="match status" value="1"/>
</dbReference>
<dbReference type="CDD" id="cd01949">
    <property type="entry name" value="GGDEF"/>
    <property type="match status" value="1"/>
</dbReference>
<dbReference type="PANTHER" id="PTHR44757:SF2">
    <property type="entry name" value="BIOFILM ARCHITECTURE MAINTENANCE PROTEIN MBAA"/>
    <property type="match status" value="1"/>
</dbReference>
<protein>
    <submittedName>
        <fullName evidence="3">Diguanylate cyclase</fullName>
    </submittedName>
</protein>
<dbReference type="EMBL" id="LABY01000203">
    <property type="protein sequence ID" value="KMO31249.1"/>
    <property type="molecule type" value="Genomic_DNA"/>
</dbReference>
<accession>A0A0J6SC69</accession>
<dbReference type="InterPro" id="IPR035919">
    <property type="entry name" value="EAL_sf"/>
</dbReference>
<organism evidence="3 4">
    <name type="scientific">Methylobacterium variabile</name>
    <dbReference type="NCBI Taxonomy" id="298794"/>
    <lineage>
        <taxon>Bacteria</taxon>
        <taxon>Pseudomonadati</taxon>
        <taxon>Pseudomonadota</taxon>
        <taxon>Alphaproteobacteria</taxon>
        <taxon>Hyphomicrobiales</taxon>
        <taxon>Methylobacteriaceae</taxon>
        <taxon>Methylobacterium</taxon>
    </lineage>
</organism>
<dbReference type="InterPro" id="IPR029787">
    <property type="entry name" value="Nucleotide_cyclase"/>
</dbReference>
<feature type="domain" description="EAL" evidence="1">
    <location>
        <begin position="436"/>
        <end position="687"/>
    </location>
</feature>
<keyword evidence="4" id="KW-1185">Reference proteome</keyword>
<dbReference type="InterPro" id="IPR000160">
    <property type="entry name" value="GGDEF_dom"/>
</dbReference>
<dbReference type="Gene3D" id="3.30.450.20">
    <property type="entry name" value="PAS domain"/>
    <property type="match status" value="2"/>
</dbReference>
<comment type="caution">
    <text evidence="3">The sequence shown here is derived from an EMBL/GenBank/DDBJ whole genome shotgun (WGS) entry which is preliminary data.</text>
</comment>
<proteinExistence type="predicted"/>
<dbReference type="NCBIfam" id="TIGR00254">
    <property type="entry name" value="GGDEF"/>
    <property type="match status" value="1"/>
</dbReference>
<dbReference type="PROSITE" id="PS50883">
    <property type="entry name" value="EAL"/>
    <property type="match status" value="1"/>
</dbReference>
<dbReference type="SUPFAM" id="SSF141868">
    <property type="entry name" value="EAL domain-like"/>
    <property type="match status" value="1"/>
</dbReference>
<dbReference type="PATRIC" id="fig|298794.3.peg.3068"/>
<dbReference type="Pfam" id="PF00990">
    <property type="entry name" value="GGDEF"/>
    <property type="match status" value="1"/>
</dbReference>
<dbReference type="Gene3D" id="3.30.70.270">
    <property type="match status" value="1"/>
</dbReference>
<evidence type="ECO:0000259" key="1">
    <source>
        <dbReference type="PROSITE" id="PS50883"/>
    </source>
</evidence>
<dbReference type="SUPFAM" id="SSF55073">
    <property type="entry name" value="Nucleotide cyclase"/>
    <property type="match status" value="1"/>
</dbReference>
<gene>
    <name evidence="3" type="ORF">VQ02_26460</name>
</gene>
<evidence type="ECO:0000259" key="2">
    <source>
        <dbReference type="PROSITE" id="PS50887"/>
    </source>
</evidence>
<dbReference type="OrthoDB" id="9814202at2"/>
<dbReference type="SMART" id="SM00267">
    <property type="entry name" value="GGDEF"/>
    <property type="match status" value="1"/>
</dbReference>
<dbReference type="CDD" id="cd01948">
    <property type="entry name" value="EAL"/>
    <property type="match status" value="1"/>
</dbReference>